<accession>A0AAQ4DZK5</accession>
<proteinExistence type="predicted"/>
<keyword evidence="3" id="KW-1185">Reference proteome</keyword>
<evidence type="ECO:0000259" key="1">
    <source>
        <dbReference type="Pfam" id="PF21787"/>
    </source>
</evidence>
<evidence type="ECO:0000313" key="2">
    <source>
        <dbReference type="EMBL" id="KAK8767895.1"/>
    </source>
</evidence>
<name>A0AAQ4DZK5_AMBAM</name>
<dbReference type="Proteomes" id="UP001321473">
    <property type="component" value="Unassembled WGS sequence"/>
</dbReference>
<dbReference type="AlphaFoldDB" id="A0AAQ4DZK5"/>
<gene>
    <name evidence="2" type="ORF">V5799_005324</name>
</gene>
<dbReference type="EMBL" id="JARKHS020024817">
    <property type="protein sequence ID" value="KAK8767895.1"/>
    <property type="molecule type" value="Genomic_DNA"/>
</dbReference>
<comment type="caution">
    <text evidence="2">The sequence shown here is derived from an EMBL/GenBank/DDBJ whole genome shotgun (WGS) entry which is preliminary data.</text>
</comment>
<sequence>MGKVNFSEHTRPGDEKKDADHVLVFLFRTFLGGWSQTVGSFCASGATPGGILAKLVLQCIVHVTNAGAIVEAITCGNIHIQSVSIEVL</sequence>
<feature type="non-terminal residue" evidence="2">
    <location>
        <position position="88"/>
    </location>
</feature>
<organism evidence="2 3">
    <name type="scientific">Amblyomma americanum</name>
    <name type="common">Lone star tick</name>
    <dbReference type="NCBI Taxonomy" id="6943"/>
    <lineage>
        <taxon>Eukaryota</taxon>
        <taxon>Metazoa</taxon>
        <taxon>Ecdysozoa</taxon>
        <taxon>Arthropoda</taxon>
        <taxon>Chelicerata</taxon>
        <taxon>Arachnida</taxon>
        <taxon>Acari</taxon>
        <taxon>Parasitiformes</taxon>
        <taxon>Ixodida</taxon>
        <taxon>Ixodoidea</taxon>
        <taxon>Ixodidae</taxon>
        <taxon>Amblyomminae</taxon>
        <taxon>Amblyomma</taxon>
    </lineage>
</organism>
<dbReference type="Pfam" id="PF21787">
    <property type="entry name" value="TNP-like_RNaseH_N"/>
    <property type="match status" value="1"/>
</dbReference>
<feature type="domain" description="Transposable element P transposase-like RNase H" evidence="1">
    <location>
        <begin position="2"/>
        <end position="76"/>
    </location>
</feature>
<reference evidence="2 3" key="1">
    <citation type="journal article" date="2023" name="Arcadia Sci">
        <title>De novo assembly of a long-read Amblyomma americanum tick genome.</title>
        <authorList>
            <person name="Chou S."/>
            <person name="Poskanzer K.E."/>
            <person name="Rollins M."/>
            <person name="Thuy-Boun P.S."/>
        </authorList>
    </citation>
    <scope>NUCLEOTIDE SEQUENCE [LARGE SCALE GENOMIC DNA]</scope>
    <source>
        <strain evidence="2">F_SG_1</strain>
        <tissue evidence="2">Salivary glands</tissue>
    </source>
</reference>
<evidence type="ECO:0000313" key="3">
    <source>
        <dbReference type="Proteomes" id="UP001321473"/>
    </source>
</evidence>
<protein>
    <recommendedName>
        <fullName evidence="1">Transposable element P transposase-like RNase H domain-containing protein</fullName>
    </recommendedName>
</protein>
<dbReference type="InterPro" id="IPR048365">
    <property type="entry name" value="TNP-like_RNaseH_N"/>
</dbReference>